<organism evidence="1 2">
    <name type="scientific">Flavobacterium proteolyticum</name>
    <dbReference type="NCBI Taxonomy" id="2911683"/>
    <lineage>
        <taxon>Bacteria</taxon>
        <taxon>Pseudomonadati</taxon>
        <taxon>Bacteroidota</taxon>
        <taxon>Flavobacteriia</taxon>
        <taxon>Flavobacteriales</taxon>
        <taxon>Flavobacteriaceae</taxon>
        <taxon>Flavobacterium</taxon>
    </lineage>
</organism>
<feature type="non-terminal residue" evidence="1">
    <location>
        <position position="1"/>
    </location>
</feature>
<feature type="non-terminal residue" evidence="1">
    <location>
        <position position="665"/>
    </location>
</feature>
<accession>A0ABR9WV89</accession>
<dbReference type="EMBL" id="JADFTZ010000013">
    <property type="protein sequence ID" value="MBE9577575.1"/>
    <property type="molecule type" value="Genomic_DNA"/>
</dbReference>
<evidence type="ECO:0000313" key="1">
    <source>
        <dbReference type="EMBL" id="MBE9577575.1"/>
    </source>
</evidence>
<protein>
    <submittedName>
        <fullName evidence="1">Uncharacterized protein</fullName>
    </submittedName>
</protein>
<reference evidence="1 2" key="1">
    <citation type="submission" date="2020-10" db="EMBL/GenBank/DDBJ databases">
        <title>The genome sequence of Flavobacterium aquaticum 1Y8A.</title>
        <authorList>
            <person name="Liu Y."/>
        </authorList>
    </citation>
    <scope>NUCLEOTIDE SEQUENCE [LARGE SCALE GENOMIC DNA]</scope>
    <source>
        <strain evidence="1 2">1Y8A</strain>
    </source>
</reference>
<name>A0ABR9WV89_9FLAO</name>
<comment type="caution">
    <text evidence="1">The sequence shown here is derived from an EMBL/GenBank/DDBJ whole genome shotgun (WGS) entry which is preliminary data.</text>
</comment>
<dbReference type="InterPro" id="IPR013783">
    <property type="entry name" value="Ig-like_fold"/>
</dbReference>
<evidence type="ECO:0000313" key="2">
    <source>
        <dbReference type="Proteomes" id="UP000656274"/>
    </source>
</evidence>
<keyword evidence="2" id="KW-1185">Reference proteome</keyword>
<dbReference type="Proteomes" id="UP000656274">
    <property type="component" value="Unassembled WGS sequence"/>
</dbReference>
<sequence length="665" mass="63607">ITLATTGATGATFTGLPAGVTGSWAANVVTISGTPTASGTFNYTVTTTGGCPPATATGTITVTPLNTIAAGTSQTVCVNSAITNITLATTGATGATFTGLPAGVTGSWAANVVTISGTPTASGTFNYTVTTTGGCPPATATGTITVTPLNTIAAGTSQTVCVNSAITNITLATTGATGATFTGLPAGVTGSWAANVVTISGTPTASGTFNYTVTTTGGCPPATATGTITVTPLNTIAAGTSQTVCVNSAITNITLATTGATGATFTGLPAGVTGSWAGNVVTISGTPTASGTFNYTVTTTGGCPPATATGTITVNPTAVPVTGFSYSTPVCINGTNPIPTTVVGFTTGGIYSSSPGLSINGTTGEINLGLSTAGTYTVTYFYGATVCGAAGSSTFDITITPLPVITLTSAVPTTSQTVCVNSAITNITYSVTNATGATFTGLPAGVTGSFVAGVFTISGTPTASGTFNYTVTTTGGCSPAATATGTITVTPLNTIAAGTSQTVCVNSAITNITLATTGATGATFTGLPAGVTGSWAANVVTISGTPTASGTFNYTVTTTGGCPPATATGTITVTPLNTIAAGTSQTVCVNSAITNITLATTGATGATFTGLPAGVTGSWAANVVTISGTPTASGTFNYTVTTTGGCPPATATGTITVTPLNTIAA</sequence>
<dbReference type="RefSeq" id="WP_394368310.1">
    <property type="nucleotide sequence ID" value="NZ_JADFTZ010000013.1"/>
</dbReference>
<gene>
    <name evidence="1" type="ORF">IM755_12740</name>
</gene>
<dbReference type="Gene3D" id="2.60.40.10">
    <property type="entry name" value="Immunoglobulins"/>
    <property type="match status" value="7"/>
</dbReference>
<proteinExistence type="predicted"/>